<gene>
    <name evidence="1" type="ORF">EZS28_025459</name>
</gene>
<name>A0A5J4V940_9EUKA</name>
<protein>
    <submittedName>
        <fullName evidence="1">Uncharacterized protein</fullName>
    </submittedName>
</protein>
<organism evidence="1 2">
    <name type="scientific">Streblomastix strix</name>
    <dbReference type="NCBI Taxonomy" id="222440"/>
    <lineage>
        <taxon>Eukaryota</taxon>
        <taxon>Metamonada</taxon>
        <taxon>Preaxostyla</taxon>
        <taxon>Oxymonadida</taxon>
        <taxon>Streblomastigidae</taxon>
        <taxon>Streblomastix</taxon>
    </lineage>
</organism>
<comment type="caution">
    <text evidence="1">The sequence shown here is derived from an EMBL/GenBank/DDBJ whole genome shotgun (WGS) entry which is preliminary data.</text>
</comment>
<proteinExistence type="predicted"/>
<evidence type="ECO:0000313" key="1">
    <source>
        <dbReference type="EMBL" id="KAA6379015.1"/>
    </source>
</evidence>
<accession>A0A5J4V940</accession>
<dbReference type="EMBL" id="SNRW01008767">
    <property type="protein sequence ID" value="KAA6379015.1"/>
    <property type="molecule type" value="Genomic_DNA"/>
</dbReference>
<sequence>LVFEEAERSELALIIIDDFDVFLQFDSDGSYNKSFAWKLLGCLKKEIPRGHRLEVIATASNLDLMAGEIGLLDNLEKKTWIGDPNSDQSDSSFQSGSMNTQGNAWMYLREKLESTVLREFSNIVVIPSLKEQDEITSMISGLNPRWPSGKAEQIAAGAFKLINRGRADKFTESSTSRNSKQFVSLQLLRHVSDHAKEVILPLEAKESHTRFLELFDQALNGV</sequence>
<dbReference type="Proteomes" id="UP000324800">
    <property type="component" value="Unassembled WGS sequence"/>
</dbReference>
<dbReference type="AlphaFoldDB" id="A0A5J4V940"/>
<reference evidence="1 2" key="1">
    <citation type="submission" date="2019-03" db="EMBL/GenBank/DDBJ databases">
        <title>Single cell metagenomics reveals metabolic interactions within the superorganism composed of flagellate Streblomastix strix and complex community of Bacteroidetes bacteria on its surface.</title>
        <authorList>
            <person name="Treitli S.C."/>
            <person name="Kolisko M."/>
            <person name="Husnik F."/>
            <person name="Keeling P."/>
            <person name="Hampl V."/>
        </authorList>
    </citation>
    <scope>NUCLEOTIDE SEQUENCE [LARGE SCALE GENOMIC DNA]</scope>
    <source>
        <strain evidence="1">ST1C</strain>
    </source>
</reference>
<evidence type="ECO:0000313" key="2">
    <source>
        <dbReference type="Proteomes" id="UP000324800"/>
    </source>
</evidence>
<feature type="non-terminal residue" evidence="1">
    <location>
        <position position="1"/>
    </location>
</feature>